<feature type="domain" description="Arc-like DNA binding" evidence="1">
    <location>
        <begin position="7"/>
        <end position="47"/>
    </location>
</feature>
<reference evidence="2 3" key="1">
    <citation type="journal article" date="2019" name="Int. J. Syst. Evol. Microbiol.">
        <title>Photorhabdus khanii subsp. guanajuatensis subsp. nov., isolated from Heterorhabditis atacamensis, and Photorhabdus luminescens subsp. mexicana subsp. nov., isolated from Heterorhabditis mexicana entomopathogenic nematodes.</title>
        <authorList>
            <person name="Machado R.A.R."/>
            <person name="Bruno P."/>
            <person name="Arce C.C.M."/>
            <person name="Liechti N."/>
            <person name="Kohler A."/>
            <person name="Bernal J."/>
            <person name="Bruggmann R."/>
            <person name="Turlings T.C.J."/>
        </authorList>
    </citation>
    <scope>NUCLEOTIDE SEQUENCE [LARGE SCALE GENOMIC DNA]</scope>
    <source>
        <strain evidence="2 3">MEX47-22</strain>
    </source>
</reference>
<proteinExistence type="predicted"/>
<dbReference type="RefSeq" id="WP_088374851.1">
    <property type="nucleotide sequence ID" value="NZ_CAWOLF010000049.1"/>
</dbReference>
<protein>
    <submittedName>
        <fullName evidence="2">Arc family DNA-binding protein</fullName>
    </submittedName>
</protein>
<sequence>MTNKPVSAQDKFMLRLPDGMREAIAERAKENGRSMNSEIIQMIQDCLDGKVAESRPAVFISNELIDKIIGIAESIEEIKDKQNQLDSKKKP</sequence>
<accession>A0A4R4IS20</accession>
<dbReference type="Gene3D" id="1.10.1220.10">
    <property type="entry name" value="Met repressor-like"/>
    <property type="match status" value="1"/>
</dbReference>
<comment type="caution">
    <text evidence="2">The sequence shown here is derived from an EMBL/GenBank/DDBJ whole genome shotgun (WGS) entry which is preliminary data.</text>
</comment>
<gene>
    <name evidence="2" type="ORF">C5468_24225</name>
</gene>
<organism evidence="2 3">
    <name type="scientific">Photorhabdus luminescens subsp. mexicana</name>
    <dbReference type="NCBI Taxonomy" id="2100167"/>
    <lineage>
        <taxon>Bacteria</taxon>
        <taxon>Pseudomonadati</taxon>
        <taxon>Pseudomonadota</taxon>
        <taxon>Gammaproteobacteria</taxon>
        <taxon>Enterobacterales</taxon>
        <taxon>Morganellaceae</taxon>
        <taxon>Photorhabdus</taxon>
    </lineage>
</organism>
<dbReference type="InterPro" id="IPR005569">
    <property type="entry name" value="Arc_DNA-bd_dom"/>
</dbReference>
<dbReference type="Pfam" id="PF03869">
    <property type="entry name" value="Arc"/>
    <property type="match status" value="1"/>
</dbReference>
<dbReference type="AlphaFoldDB" id="A0A4R4IS20"/>
<dbReference type="InterPro" id="IPR010985">
    <property type="entry name" value="Ribbon_hlx_hlx"/>
</dbReference>
<dbReference type="Proteomes" id="UP000295550">
    <property type="component" value="Unassembled WGS sequence"/>
</dbReference>
<dbReference type="InterPro" id="IPR013321">
    <property type="entry name" value="Arc_rbn_hlx_hlx"/>
</dbReference>
<keyword evidence="2" id="KW-0238">DNA-binding</keyword>
<dbReference type="GO" id="GO:0043565">
    <property type="term" value="F:sequence-specific DNA binding"/>
    <property type="evidence" value="ECO:0007669"/>
    <property type="project" value="UniProtKB-ARBA"/>
</dbReference>
<dbReference type="SUPFAM" id="SSF47598">
    <property type="entry name" value="Ribbon-helix-helix"/>
    <property type="match status" value="1"/>
</dbReference>
<dbReference type="GO" id="GO:0006355">
    <property type="term" value="P:regulation of DNA-templated transcription"/>
    <property type="evidence" value="ECO:0007669"/>
    <property type="project" value="InterPro"/>
</dbReference>
<evidence type="ECO:0000313" key="3">
    <source>
        <dbReference type="Proteomes" id="UP000295550"/>
    </source>
</evidence>
<evidence type="ECO:0000313" key="2">
    <source>
        <dbReference type="EMBL" id="TDB43211.1"/>
    </source>
</evidence>
<dbReference type="EMBL" id="PUJX01000049">
    <property type="protein sequence ID" value="TDB43211.1"/>
    <property type="molecule type" value="Genomic_DNA"/>
</dbReference>
<name>A0A4R4IS20_PHOLU</name>
<evidence type="ECO:0000259" key="1">
    <source>
        <dbReference type="Pfam" id="PF03869"/>
    </source>
</evidence>